<protein>
    <recommendedName>
        <fullName evidence="2">histidine kinase</fullName>
        <ecNumber evidence="2">2.7.13.3</ecNumber>
    </recommendedName>
</protein>
<dbReference type="InterPro" id="IPR000014">
    <property type="entry name" value="PAS"/>
</dbReference>
<dbReference type="InterPro" id="IPR013767">
    <property type="entry name" value="PAS_fold"/>
</dbReference>
<gene>
    <name evidence="9" type="ORF">SAMN05661096_01076</name>
</gene>
<feature type="domain" description="Histidine kinase" evidence="6">
    <location>
        <begin position="649"/>
        <end position="862"/>
    </location>
</feature>
<reference evidence="10" key="1">
    <citation type="submission" date="2017-04" db="EMBL/GenBank/DDBJ databases">
        <authorList>
            <person name="Varghese N."/>
            <person name="Submissions S."/>
        </authorList>
    </citation>
    <scope>NUCLEOTIDE SEQUENCE [LARGE SCALE GENOMIC DNA]</scope>
    <source>
        <strain evidence="10">DSM 4125</strain>
    </source>
</reference>
<dbReference type="NCBIfam" id="TIGR00229">
    <property type="entry name" value="sensory_box"/>
    <property type="match status" value="4"/>
</dbReference>
<feature type="domain" description="PAS" evidence="7">
    <location>
        <begin position="36"/>
        <end position="81"/>
    </location>
</feature>
<dbReference type="InterPro" id="IPR052162">
    <property type="entry name" value="Sensor_kinase/Photoreceptor"/>
</dbReference>
<dbReference type="InterPro" id="IPR003594">
    <property type="entry name" value="HATPase_dom"/>
</dbReference>
<dbReference type="GO" id="GO:0006355">
    <property type="term" value="P:regulation of DNA-templated transcription"/>
    <property type="evidence" value="ECO:0007669"/>
    <property type="project" value="InterPro"/>
</dbReference>
<dbReference type="SMART" id="SM00388">
    <property type="entry name" value="HisKA"/>
    <property type="match status" value="1"/>
</dbReference>
<dbReference type="InterPro" id="IPR035965">
    <property type="entry name" value="PAS-like_dom_sf"/>
</dbReference>
<proteinExistence type="predicted"/>
<dbReference type="Gene3D" id="3.30.450.20">
    <property type="entry name" value="PAS domain"/>
    <property type="match status" value="5"/>
</dbReference>
<sequence>MDAQDYDKLKLLHEQVEALTNSGTWELDLLENQFSWSDGVFKMLGYQPQEFEITFEKGIGVIHPEDRERATALLEEVLLKDAKYFIEKRLMSKAGNIVHVRSKATIFKDEEGKPSKLIGVFQDISDFVESQNDLKDQNSLTQDIIRDLPAVFFLFNQNGELLLWNKQLPKVTEYDEQEIGSKVVVEFFEGEEKEKVSNHIQEVLKKGYTELEAWLSTKGKGKVPMFISASTIQYKGERCIFGIGTDITERLSLLNELELLINNTEEAFTYLDKELNIVSFNEQMAVHSELFFQKRLEKGRKITQFVKPDQKEGWDKILKRVWEKNEVKDIVEINLEDDHQFYELKFKPIFSADGKINGVFLTSLNITEAQKANVALLESQQKLQQVLDSSLDTLCTIDKDGIFQMVSRSSEKLWGYAPTELVGKPFMDYVIKEDRAFTEKVAEKIQNGKHFRNFQNRYRHKEGHIVPVVWSAYWVPEQKLINCVARDATDQLKAEEQLKRSEKRFKALVQEGMDLIVILDQEGNYKYISPANEGSGFEPEDYIGKNGFDFIHPEDVERVWAEFQQLKKQKNIKLAPYRFLSSDGEWRWMESHITDLINEPSVQGFVTNSRDVSERIKAEQEIKSANLALAKHAKDLEISNAELEQFAYVASHDLQEPLRMISGFLSQLEKKYGDQLDEKAQQYIDFAVDGANRMRQIILDLLDYSKIGKTEEVISEVDLNEVVHEVCLLQRKKIEELGANIEFKNLPKIHSHPSPLVQIFSNLIANSLKYSHSAVPPKIIIRASELKNEWKISVKDNGIGIEEDSYDKIFNIFHRLHNKKKYSGTGMGLAIVKKIIERLNGRIWVKSDAQKGSTFYFTIPKS</sequence>
<evidence type="ECO:0000256" key="1">
    <source>
        <dbReference type="ARBA" id="ARBA00000085"/>
    </source>
</evidence>
<dbReference type="InterPro" id="IPR005467">
    <property type="entry name" value="His_kinase_dom"/>
</dbReference>
<dbReference type="PROSITE" id="PS50113">
    <property type="entry name" value="PAC"/>
    <property type="match status" value="2"/>
</dbReference>
<evidence type="ECO:0000256" key="3">
    <source>
        <dbReference type="ARBA" id="ARBA00022553"/>
    </source>
</evidence>
<dbReference type="InterPro" id="IPR001610">
    <property type="entry name" value="PAC"/>
</dbReference>
<dbReference type="InterPro" id="IPR036890">
    <property type="entry name" value="HATPase_C_sf"/>
</dbReference>
<keyword evidence="10" id="KW-1185">Reference proteome</keyword>
<dbReference type="Pfam" id="PF02518">
    <property type="entry name" value="HATPase_c"/>
    <property type="match status" value="1"/>
</dbReference>
<organism evidence="9 10">
    <name type="scientific">Marivirga sericea</name>
    <dbReference type="NCBI Taxonomy" id="1028"/>
    <lineage>
        <taxon>Bacteria</taxon>
        <taxon>Pseudomonadati</taxon>
        <taxon>Bacteroidota</taxon>
        <taxon>Cytophagia</taxon>
        <taxon>Cytophagales</taxon>
        <taxon>Marivirgaceae</taxon>
        <taxon>Marivirga</taxon>
    </lineage>
</organism>
<feature type="domain" description="PAS" evidence="7">
    <location>
        <begin position="379"/>
        <end position="449"/>
    </location>
</feature>
<dbReference type="SUPFAM" id="SSF47384">
    <property type="entry name" value="Homodimeric domain of signal transducing histidine kinase"/>
    <property type="match status" value="1"/>
</dbReference>
<feature type="domain" description="PAS" evidence="7">
    <location>
        <begin position="137"/>
        <end position="207"/>
    </location>
</feature>
<dbReference type="SMART" id="SM00387">
    <property type="entry name" value="HATPase_c"/>
    <property type="match status" value="1"/>
</dbReference>
<keyword evidence="3" id="KW-0597">Phosphoprotein</keyword>
<dbReference type="InterPro" id="IPR036097">
    <property type="entry name" value="HisK_dim/P_sf"/>
</dbReference>
<dbReference type="SUPFAM" id="SSF55785">
    <property type="entry name" value="PYP-like sensor domain (PAS domain)"/>
    <property type="match status" value="5"/>
</dbReference>
<evidence type="ECO:0000259" key="7">
    <source>
        <dbReference type="PROSITE" id="PS50112"/>
    </source>
</evidence>
<feature type="domain" description="PAC" evidence="8">
    <location>
        <begin position="573"/>
        <end position="624"/>
    </location>
</feature>
<dbReference type="Pfam" id="PF08447">
    <property type="entry name" value="PAS_3"/>
    <property type="match status" value="2"/>
</dbReference>
<evidence type="ECO:0000259" key="6">
    <source>
        <dbReference type="PROSITE" id="PS50109"/>
    </source>
</evidence>
<dbReference type="RefSeq" id="WP_085516054.1">
    <property type="nucleotide sequence ID" value="NZ_FXAW01000002.1"/>
</dbReference>
<dbReference type="EC" id="2.7.13.3" evidence="2"/>
<feature type="domain" description="PAS" evidence="7">
    <location>
        <begin position="536"/>
        <end position="570"/>
    </location>
</feature>
<dbReference type="InterPro" id="IPR003661">
    <property type="entry name" value="HisK_dim/P_dom"/>
</dbReference>
<dbReference type="SMART" id="SM00091">
    <property type="entry name" value="PAS"/>
    <property type="match status" value="5"/>
</dbReference>
<dbReference type="PROSITE" id="PS50109">
    <property type="entry name" value="HIS_KIN"/>
    <property type="match status" value="1"/>
</dbReference>
<comment type="catalytic activity">
    <reaction evidence="1">
        <text>ATP + protein L-histidine = ADP + protein N-phospho-L-histidine.</text>
        <dbReference type="EC" id="2.7.13.3"/>
    </reaction>
</comment>
<evidence type="ECO:0000313" key="9">
    <source>
        <dbReference type="EMBL" id="SMG20108.1"/>
    </source>
</evidence>
<dbReference type="Pfam" id="PF00512">
    <property type="entry name" value="HisKA"/>
    <property type="match status" value="1"/>
</dbReference>
<dbReference type="Pfam" id="PF00989">
    <property type="entry name" value="PAS"/>
    <property type="match status" value="1"/>
</dbReference>
<dbReference type="Pfam" id="PF13426">
    <property type="entry name" value="PAS_9"/>
    <property type="match status" value="1"/>
</dbReference>
<evidence type="ECO:0000256" key="4">
    <source>
        <dbReference type="ARBA" id="ARBA00022679"/>
    </source>
</evidence>
<evidence type="ECO:0000313" key="10">
    <source>
        <dbReference type="Proteomes" id="UP000193804"/>
    </source>
</evidence>
<dbReference type="GO" id="GO:0000155">
    <property type="term" value="F:phosphorelay sensor kinase activity"/>
    <property type="evidence" value="ECO:0007669"/>
    <property type="project" value="InterPro"/>
</dbReference>
<evidence type="ECO:0000256" key="5">
    <source>
        <dbReference type="ARBA" id="ARBA00022777"/>
    </source>
</evidence>
<dbReference type="Gene3D" id="2.10.70.100">
    <property type="match status" value="1"/>
</dbReference>
<dbReference type="SUPFAM" id="SSF55874">
    <property type="entry name" value="ATPase domain of HSP90 chaperone/DNA topoisomerase II/histidine kinase"/>
    <property type="match status" value="1"/>
</dbReference>
<dbReference type="EMBL" id="FXAW01000002">
    <property type="protein sequence ID" value="SMG20108.1"/>
    <property type="molecule type" value="Genomic_DNA"/>
</dbReference>
<dbReference type="AlphaFoldDB" id="A0A1X7IY84"/>
<dbReference type="InterPro" id="IPR000700">
    <property type="entry name" value="PAS-assoc_C"/>
</dbReference>
<evidence type="ECO:0000259" key="8">
    <source>
        <dbReference type="PROSITE" id="PS50113"/>
    </source>
</evidence>
<keyword evidence="4" id="KW-0808">Transferase</keyword>
<dbReference type="InterPro" id="IPR004358">
    <property type="entry name" value="Sig_transdc_His_kin-like_C"/>
</dbReference>
<dbReference type="InterPro" id="IPR013655">
    <property type="entry name" value="PAS_fold_3"/>
</dbReference>
<dbReference type="CDD" id="cd00082">
    <property type="entry name" value="HisKA"/>
    <property type="match status" value="1"/>
</dbReference>
<dbReference type="STRING" id="1028.SAMN05661096_01076"/>
<dbReference type="OrthoDB" id="9766459at2"/>
<name>A0A1X7IY84_9BACT</name>
<dbReference type="PRINTS" id="PR00344">
    <property type="entry name" value="BCTRLSENSOR"/>
</dbReference>
<dbReference type="Gene3D" id="3.30.565.10">
    <property type="entry name" value="Histidine kinase-like ATPase, C-terminal domain"/>
    <property type="match status" value="1"/>
</dbReference>
<dbReference type="PANTHER" id="PTHR43304">
    <property type="entry name" value="PHYTOCHROME-LIKE PROTEIN CPH1"/>
    <property type="match status" value="1"/>
</dbReference>
<dbReference type="SMART" id="SM00086">
    <property type="entry name" value="PAC"/>
    <property type="match status" value="4"/>
</dbReference>
<dbReference type="CDD" id="cd00130">
    <property type="entry name" value="PAS"/>
    <property type="match status" value="3"/>
</dbReference>
<dbReference type="Proteomes" id="UP000193804">
    <property type="component" value="Unassembled WGS sequence"/>
</dbReference>
<dbReference type="FunFam" id="3.30.565.10:FF:000006">
    <property type="entry name" value="Sensor histidine kinase WalK"/>
    <property type="match status" value="1"/>
</dbReference>
<evidence type="ECO:0000256" key="2">
    <source>
        <dbReference type="ARBA" id="ARBA00012438"/>
    </source>
</evidence>
<keyword evidence="5" id="KW-0418">Kinase</keyword>
<dbReference type="PANTHER" id="PTHR43304:SF1">
    <property type="entry name" value="PAC DOMAIN-CONTAINING PROTEIN"/>
    <property type="match status" value="1"/>
</dbReference>
<dbReference type="PROSITE" id="PS50112">
    <property type="entry name" value="PAS"/>
    <property type="match status" value="4"/>
</dbReference>
<dbReference type="Gene3D" id="1.10.287.130">
    <property type="match status" value="1"/>
</dbReference>
<accession>A0A1X7IY84</accession>
<dbReference type="Pfam" id="PF13596">
    <property type="entry name" value="PAS_10"/>
    <property type="match status" value="1"/>
</dbReference>
<feature type="domain" description="PAC" evidence="8">
    <location>
        <begin position="84"/>
        <end position="136"/>
    </location>
</feature>